<evidence type="ECO:0000256" key="1">
    <source>
        <dbReference type="SAM" id="Phobius"/>
    </source>
</evidence>
<dbReference type="InterPro" id="IPR007813">
    <property type="entry name" value="PilN"/>
</dbReference>
<dbReference type="AlphaFoldDB" id="E6U302"/>
<feature type="transmembrane region" description="Helical" evidence="1">
    <location>
        <begin position="21"/>
        <end position="43"/>
    </location>
</feature>
<keyword evidence="3" id="KW-1185">Reference proteome</keyword>
<reference evidence="2 3" key="1">
    <citation type="submission" date="2010-12" db="EMBL/GenBank/DDBJ databases">
        <title>Complete sequence of Ethanoligenens harbinense YUAN-3.</title>
        <authorList>
            <person name="Lucas S."/>
            <person name="Copeland A."/>
            <person name="Lapidus A."/>
            <person name="Cheng J.-F."/>
            <person name="Bruce D."/>
            <person name="Goodwin L."/>
            <person name="Pitluck S."/>
            <person name="Chertkov O."/>
            <person name="Misra M."/>
            <person name="Detter J.C."/>
            <person name="Han C."/>
            <person name="Tapia R."/>
            <person name="Land M."/>
            <person name="Hauser L."/>
            <person name="Jeffries C."/>
            <person name="Kyrpides N."/>
            <person name="Ivanova N."/>
            <person name="Mikhailova N."/>
            <person name="Wang A."/>
            <person name="Mouttaki H."/>
            <person name="He Z."/>
            <person name="Zhou J."/>
            <person name="Hemme C.L."/>
            <person name="Woyke T."/>
        </authorList>
    </citation>
    <scope>NUCLEOTIDE SEQUENCE [LARGE SCALE GENOMIC DNA]</scope>
    <source>
        <strain evidence="3">DSM 18485 / JCM 12961 / CGMCC 1.5033 / YUAN-3</strain>
    </source>
</reference>
<evidence type="ECO:0000313" key="3">
    <source>
        <dbReference type="Proteomes" id="UP000001551"/>
    </source>
</evidence>
<protein>
    <recommendedName>
        <fullName evidence="4">Fimbrial assembly family protein</fullName>
    </recommendedName>
</protein>
<keyword evidence="1" id="KW-0472">Membrane</keyword>
<dbReference type="STRING" id="663278.Ethha_0800"/>
<accession>E6U302</accession>
<dbReference type="PROSITE" id="PS51257">
    <property type="entry name" value="PROKAR_LIPOPROTEIN"/>
    <property type="match status" value="1"/>
</dbReference>
<keyword evidence="1" id="KW-0812">Transmembrane</keyword>
<dbReference type="HOGENOM" id="CLU_1459233_0_0_9"/>
<keyword evidence="1" id="KW-1133">Transmembrane helix</keyword>
<proteinExistence type="predicted"/>
<evidence type="ECO:0000313" key="2">
    <source>
        <dbReference type="EMBL" id="ADU26369.1"/>
    </source>
</evidence>
<name>E6U302_ETHHY</name>
<dbReference type="KEGG" id="eha:Ethha_0800"/>
<evidence type="ECO:0008006" key="4">
    <source>
        <dbReference type="Google" id="ProtNLM"/>
    </source>
</evidence>
<organism evidence="2 3">
    <name type="scientific">Ethanoligenens harbinense (strain DSM 18485 / JCM 12961 / CGMCC 1.5033 / YUAN-3)</name>
    <dbReference type="NCBI Taxonomy" id="663278"/>
    <lineage>
        <taxon>Bacteria</taxon>
        <taxon>Bacillati</taxon>
        <taxon>Bacillota</taxon>
        <taxon>Clostridia</taxon>
        <taxon>Eubacteriales</taxon>
        <taxon>Oscillospiraceae</taxon>
        <taxon>Ethanoligenens</taxon>
    </lineage>
</organism>
<dbReference type="Proteomes" id="UP000001551">
    <property type="component" value="Chromosome"/>
</dbReference>
<dbReference type="EMBL" id="CP002400">
    <property type="protein sequence ID" value="ADU26369.1"/>
    <property type="molecule type" value="Genomic_DNA"/>
</dbReference>
<dbReference type="Pfam" id="PF05137">
    <property type="entry name" value="PilN"/>
    <property type="match status" value="1"/>
</dbReference>
<dbReference type="RefSeq" id="WP_013484739.1">
    <property type="nucleotide sequence ID" value="NC_014828.1"/>
</dbReference>
<gene>
    <name evidence="2" type="ordered locus">Ethha_0800</name>
</gene>
<sequence length="185" mass="19310">MQRDINFFSVYHSGAAGYDKATIAGLSVLLSCVVVMAGVFAFIKIDDATVQAQNRSISSFLAQRNVTSVASAVSEANRKTAYLKQYEALAAKNAKAFTSLPVVDSDLLGAIAKAQPADVTVSDLNYTDMAIKLTCAATDEKSAAVFTNALKASGKFDYATYDGVVKGGTSCSFTITCTLKGGGGQ</sequence>